<name>A0A9X2MMG6_9BACL</name>
<dbReference type="Gene3D" id="3.40.50.300">
    <property type="entry name" value="P-loop containing nucleotide triphosphate hydrolases"/>
    <property type="match status" value="1"/>
</dbReference>
<organism evidence="1 2">
    <name type="scientific">Paenibacillus soyae</name>
    <dbReference type="NCBI Taxonomy" id="2969249"/>
    <lineage>
        <taxon>Bacteria</taxon>
        <taxon>Bacillati</taxon>
        <taxon>Bacillota</taxon>
        <taxon>Bacilli</taxon>
        <taxon>Bacillales</taxon>
        <taxon>Paenibacillaceae</taxon>
        <taxon>Paenibacillus</taxon>
    </lineage>
</organism>
<proteinExistence type="predicted"/>
<reference evidence="1" key="1">
    <citation type="submission" date="2022-08" db="EMBL/GenBank/DDBJ databases">
        <title>The genomic sequence of strain Paenibacillus sp. SCIV0701.</title>
        <authorList>
            <person name="Zhao H."/>
        </authorList>
    </citation>
    <scope>NUCLEOTIDE SEQUENCE</scope>
    <source>
        <strain evidence="1">SCIV0701</strain>
    </source>
</reference>
<comment type="caution">
    <text evidence="1">The sequence shown here is derived from an EMBL/GenBank/DDBJ whole genome shotgun (WGS) entry which is preliminary data.</text>
</comment>
<dbReference type="EMBL" id="JANIPJ010000003">
    <property type="protein sequence ID" value="MCR2803409.1"/>
    <property type="molecule type" value="Genomic_DNA"/>
</dbReference>
<dbReference type="AlphaFoldDB" id="A0A9X2MMG6"/>
<evidence type="ECO:0000313" key="2">
    <source>
        <dbReference type="Proteomes" id="UP001141950"/>
    </source>
</evidence>
<gene>
    <name evidence="1" type="ORF">NQZ67_05875</name>
</gene>
<dbReference type="SUPFAM" id="SSF52540">
    <property type="entry name" value="P-loop containing nucleoside triphosphate hydrolases"/>
    <property type="match status" value="1"/>
</dbReference>
<accession>A0A9X2MMG6</accession>
<dbReference type="InterPro" id="IPR027417">
    <property type="entry name" value="P-loop_NTPase"/>
</dbReference>
<dbReference type="RefSeq" id="WP_257443659.1">
    <property type="nucleotide sequence ID" value="NZ_JANIPJ010000003.1"/>
</dbReference>
<dbReference type="Proteomes" id="UP001141950">
    <property type="component" value="Unassembled WGS sequence"/>
</dbReference>
<keyword evidence="2" id="KW-1185">Reference proteome</keyword>
<evidence type="ECO:0000313" key="1">
    <source>
        <dbReference type="EMBL" id="MCR2803409.1"/>
    </source>
</evidence>
<protein>
    <submittedName>
        <fullName evidence="1">Uncharacterized protein</fullName>
    </submittedName>
</protein>
<sequence length="275" mass="31120">MDRQSGRVVEGILSKISSKDLVGAELLESKLIYNLIGFISACDGTDNAVLISNLGYLLSQKGLNTCIVDLKVFYPNLYHYVDCHAPKKASGLIKLLKSDKVDVREEIQATKYERLYLLSPSPQDLMEEYFDFEFEHLERVLATLKQMFDIVLIDIPNNPPLEFCLGAMKACHIGFFTATERTEAVIHMVKLLDFANSVGISTAKFTNVIMMNLQNIDFDFDVYKEMGLNIITALPYVKDGVARANKGKLYVKDNPLFNRQFMKEIQRLAAQLAEQ</sequence>